<dbReference type="FunFam" id="3.40.50.10190:FF:000011">
    <property type="entry name" value="DNA repair protein REV1"/>
    <property type="match status" value="1"/>
</dbReference>
<dbReference type="SUPFAM" id="SSF52113">
    <property type="entry name" value="BRCT domain"/>
    <property type="match status" value="1"/>
</dbReference>
<feature type="binding site" evidence="17">
    <location>
        <position position="364"/>
    </location>
    <ligand>
        <name>Mg(2+)</name>
        <dbReference type="ChEBI" id="CHEBI:18420"/>
        <label>1</label>
    </ligand>
</feature>
<dbReference type="GO" id="GO:0042276">
    <property type="term" value="P:error-prone translesion synthesis"/>
    <property type="evidence" value="ECO:0007669"/>
    <property type="project" value="InterPro"/>
</dbReference>
<comment type="similarity">
    <text evidence="3 16">Belongs to the DNA polymerase type-Y family.</text>
</comment>
<dbReference type="InterPro" id="IPR036420">
    <property type="entry name" value="BRCT_dom_sf"/>
</dbReference>
<keyword evidence="8" id="KW-0235">DNA replication</keyword>
<dbReference type="InterPro" id="IPR012112">
    <property type="entry name" value="REV1"/>
</dbReference>
<dbReference type="PANTHER" id="PTHR45990">
    <property type="entry name" value="DNA REPAIR PROTEIN REV1"/>
    <property type="match status" value="1"/>
</dbReference>
<dbReference type="GO" id="GO:0070987">
    <property type="term" value="P:error-free translesion synthesis"/>
    <property type="evidence" value="ECO:0007669"/>
    <property type="project" value="TreeGrafter"/>
</dbReference>
<gene>
    <name evidence="21" type="ORF">CKAN_01008200</name>
</gene>
<dbReference type="Gene3D" id="1.10.150.20">
    <property type="entry name" value="5' to 3' exonuclease, C-terminal subdomain"/>
    <property type="match status" value="1"/>
</dbReference>
<dbReference type="InterPro" id="IPR043128">
    <property type="entry name" value="Rev_trsase/Diguanyl_cyclase"/>
</dbReference>
<dbReference type="EMBL" id="QPKB01000003">
    <property type="protein sequence ID" value="RWR81400.1"/>
    <property type="molecule type" value="Genomic_DNA"/>
</dbReference>
<dbReference type="InterPro" id="IPR053848">
    <property type="entry name" value="IMS_HHH_1"/>
</dbReference>
<dbReference type="PIRSF" id="PIRSF036573">
    <property type="entry name" value="REV1"/>
    <property type="match status" value="1"/>
</dbReference>
<proteinExistence type="inferred from homology"/>
<dbReference type="PROSITE" id="PS50173">
    <property type="entry name" value="UMUC"/>
    <property type="match status" value="1"/>
</dbReference>
<keyword evidence="6 16" id="KW-0808">Transferase</keyword>
<dbReference type="Pfam" id="PF21999">
    <property type="entry name" value="IMS_HHH_1"/>
    <property type="match status" value="1"/>
</dbReference>
<evidence type="ECO:0000256" key="4">
    <source>
        <dbReference type="ARBA" id="ARBA00022490"/>
    </source>
</evidence>
<evidence type="ECO:0000313" key="22">
    <source>
        <dbReference type="Proteomes" id="UP000283530"/>
    </source>
</evidence>
<dbReference type="Pfam" id="PF00817">
    <property type="entry name" value="IMS"/>
    <property type="match status" value="1"/>
</dbReference>
<feature type="region of interest" description="Disordered" evidence="18">
    <location>
        <begin position="226"/>
        <end position="281"/>
    </location>
</feature>
<dbReference type="Gene3D" id="3.30.1490.100">
    <property type="entry name" value="DNA polymerase, Y-family, little finger domain"/>
    <property type="match status" value="1"/>
</dbReference>
<dbReference type="GO" id="GO:0003684">
    <property type="term" value="F:damaged DNA binding"/>
    <property type="evidence" value="ECO:0007669"/>
    <property type="project" value="UniProtKB-UniRule"/>
</dbReference>
<dbReference type="OrthoDB" id="427711at2759"/>
<feature type="domain" description="UmuC" evidence="20">
    <location>
        <begin position="360"/>
        <end position="541"/>
    </location>
</feature>
<dbReference type="InterPro" id="IPR022880">
    <property type="entry name" value="DNApol_IV"/>
</dbReference>
<evidence type="ECO:0000256" key="5">
    <source>
        <dbReference type="ARBA" id="ARBA00022634"/>
    </source>
</evidence>
<feature type="compositionally biased region" description="Basic and acidic residues" evidence="18">
    <location>
        <begin position="226"/>
        <end position="257"/>
    </location>
</feature>
<dbReference type="Gene3D" id="3.40.50.10190">
    <property type="entry name" value="BRCT domain"/>
    <property type="match status" value="1"/>
</dbReference>
<evidence type="ECO:0000256" key="3">
    <source>
        <dbReference type="ARBA" id="ARBA00010945"/>
    </source>
</evidence>
<keyword evidence="14 16" id="KW-0539">Nucleus</keyword>
<sequence>MSFDSSRSSTLQGNGNKRKKSIDSNSSIQSHSRKAHQKTLGMAWGANSVSSSKSSSRNSPFSDFGSYMEEKNRKLRNQFDADASKSSLGDSSGRTDLFRGIAIFVDGFTIPSSQELRGCMLKHGGRFENYFSRNRVTHIVCSNLADSKIRNLRSFSRGLPVVKPTWVLDSVAANRVLNWVPYQLDQLVNETHNQPKLSAFFSSKSNSTSNIDEAAKVGECIDHKSQLGEESASHMDDNSRDMRKAEPSSADSEDKASVGEAFQSSDSSPHKPSTTAVSSCCSGDKSNNEALASGILGPPYPSNSTLGDPNFVENYFKNSRLHFIGTWRSRYRKRFPCLSKGAKQGNSSVNGPPVLREAVIIHIDMDCFFVSVILRNLPDLQDKPAAVCHSDNPKGTAEISSANYPARDYGVRAGMFVRDAKALCPHLVIFPYNFKAYEEVADQFYSILHKYCNKVQAVSCDEAFLDVTDLEDQDPVHIASVIRQEICEATGCTASAGISGNMLMARLATKTAKPNGQCFIPSMKVDDYLNNLPIKALPGIGHVLAEKLKNRHIQTCGQLRTVSKESLQKDFGTKTGDMLWNYCRGIDNRPVEVIQEMKSIGAEVNWGVRLNSSNDSQDFLLKLCKEVSLRLQGCGMQGRTITLKLKKRKKGAGEPTKYLGCGECENLSHSITVPTATDDEDVLQRVSKHLFGSFHIDVREVRGIGLQVTRLESADTTKQGREKEVLRSWIASTSPKIGEPVKTICPTKGSSGGEVSLLDGRCQSILANHGNQHPDANPVCLRINENGSSQIDPFIGKACTDQTLTLPPVCNLDMEVLESLPPEILREINEMYCGKLNDFIKKSKGHDGETSTSFTLLPQEIQDSGIKNKGKQPLCSSPVHQYNIPTVPEINESMVREARSASVSSSGHLNLHLSSMDAKQNDLMPASLSQVDISVLQQLPEGLKADVLELLPAHRKSECLTKSSLDYKRKPPCGSGITTKNGTSVNGVDLTSKNYLWIGTPPKWVEKFKASNCLILSTFAGFYYKSFPSGILSSILQYAISSPLSVDLSSEEWDEAQCNFCELLQQYIDLKIESDIEEIYICFRLLERFTRRSEFLLQVFDKVLPSLQAYVGEKYGGTLQL</sequence>
<evidence type="ECO:0000256" key="2">
    <source>
        <dbReference type="ARBA" id="ARBA00004496"/>
    </source>
</evidence>
<dbReference type="CDD" id="cd17719">
    <property type="entry name" value="BRCT_Rev1"/>
    <property type="match status" value="1"/>
</dbReference>
<evidence type="ECO:0000256" key="17">
    <source>
        <dbReference type="PIRSR" id="PIRSR036573-2"/>
    </source>
</evidence>
<accession>A0A3S3Q8K2</accession>
<dbReference type="Gene3D" id="3.40.1170.60">
    <property type="match status" value="1"/>
</dbReference>
<feature type="domain" description="BRCT" evidence="19">
    <location>
        <begin position="93"/>
        <end position="184"/>
    </location>
</feature>
<feature type="compositionally biased region" description="Low complexity" evidence="18">
    <location>
        <begin position="48"/>
        <end position="65"/>
    </location>
</feature>
<feature type="region of interest" description="Disordered" evidence="18">
    <location>
        <begin position="1"/>
        <end position="65"/>
    </location>
</feature>
<keyword evidence="22" id="KW-1185">Reference proteome</keyword>
<dbReference type="GO" id="GO:0006281">
    <property type="term" value="P:DNA repair"/>
    <property type="evidence" value="ECO:0007669"/>
    <property type="project" value="UniProtKB-KW"/>
</dbReference>
<evidence type="ECO:0000256" key="15">
    <source>
        <dbReference type="ARBA" id="ARBA00049244"/>
    </source>
</evidence>
<evidence type="ECO:0000256" key="18">
    <source>
        <dbReference type="SAM" id="MobiDB-lite"/>
    </source>
</evidence>
<dbReference type="SUPFAM" id="SSF56672">
    <property type="entry name" value="DNA/RNA polymerases"/>
    <property type="match status" value="1"/>
</dbReference>
<dbReference type="STRING" id="337451.A0A3S3Q8K2"/>
<dbReference type="SMART" id="SM00292">
    <property type="entry name" value="BRCT"/>
    <property type="match status" value="1"/>
</dbReference>
<dbReference type="InterPro" id="IPR001357">
    <property type="entry name" value="BRCT_dom"/>
</dbReference>
<dbReference type="FunFam" id="3.30.1490.100:FF:000001">
    <property type="entry name" value="DNA repair protein REV1"/>
    <property type="match status" value="1"/>
</dbReference>
<comment type="cofactor">
    <cofactor evidence="17">
        <name>Mg(2+)</name>
        <dbReference type="ChEBI" id="CHEBI:18420"/>
    </cofactor>
    <text evidence="17">Binds 2 magnesium ions.</text>
</comment>
<dbReference type="Proteomes" id="UP000283530">
    <property type="component" value="Unassembled WGS sequence"/>
</dbReference>
<organism evidence="21 22">
    <name type="scientific">Cinnamomum micranthum f. kanehirae</name>
    <dbReference type="NCBI Taxonomy" id="337451"/>
    <lineage>
        <taxon>Eukaryota</taxon>
        <taxon>Viridiplantae</taxon>
        <taxon>Streptophyta</taxon>
        <taxon>Embryophyta</taxon>
        <taxon>Tracheophyta</taxon>
        <taxon>Spermatophyta</taxon>
        <taxon>Magnoliopsida</taxon>
        <taxon>Magnoliidae</taxon>
        <taxon>Laurales</taxon>
        <taxon>Lauraceae</taxon>
        <taxon>Cinnamomum</taxon>
    </lineage>
</organism>
<evidence type="ECO:0000256" key="7">
    <source>
        <dbReference type="ARBA" id="ARBA00022695"/>
    </source>
</evidence>
<evidence type="ECO:0000256" key="1">
    <source>
        <dbReference type="ARBA" id="ARBA00004123"/>
    </source>
</evidence>
<dbReference type="InterPro" id="IPR043502">
    <property type="entry name" value="DNA/RNA_pol_sf"/>
</dbReference>
<evidence type="ECO:0000256" key="10">
    <source>
        <dbReference type="ARBA" id="ARBA00022763"/>
    </source>
</evidence>
<feature type="compositionally biased region" description="Polar residues" evidence="18">
    <location>
        <begin position="1"/>
        <end position="15"/>
    </location>
</feature>
<dbReference type="NCBIfam" id="NF002677">
    <property type="entry name" value="PRK02406.1"/>
    <property type="match status" value="1"/>
</dbReference>
<comment type="catalytic activity">
    <reaction evidence="15">
        <text>DNA(n) + a 2'-deoxyribonucleoside 5'-triphosphate = DNA(n+1) + diphosphate</text>
        <dbReference type="Rhea" id="RHEA:22508"/>
        <dbReference type="Rhea" id="RHEA-COMP:17339"/>
        <dbReference type="Rhea" id="RHEA-COMP:17340"/>
        <dbReference type="ChEBI" id="CHEBI:33019"/>
        <dbReference type="ChEBI" id="CHEBI:61560"/>
        <dbReference type="ChEBI" id="CHEBI:173112"/>
        <dbReference type="EC" id="2.7.7.7"/>
    </reaction>
</comment>
<dbReference type="CDD" id="cd01701">
    <property type="entry name" value="PolY_Rev1"/>
    <property type="match status" value="1"/>
</dbReference>
<dbReference type="Pfam" id="PF11799">
    <property type="entry name" value="IMS_C"/>
    <property type="match status" value="1"/>
</dbReference>
<feature type="binding site" evidence="17">
    <location>
        <position position="461"/>
    </location>
    <ligand>
        <name>Mg(2+)</name>
        <dbReference type="ChEBI" id="CHEBI:18420"/>
        <label>1</label>
    </ligand>
</feature>
<reference evidence="21 22" key="1">
    <citation type="journal article" date="2019" name="Nat. Plants">
        <title>Stout camphor tree genome fills gaps in understanding of flowering plant genome evolution.</title>
        <authorList>
            <person name="Chaw S.M."/>
            <person name="Liu Y.C."/>
            <person name="Wu Y.W."/>
            <person name="Wang H.Y."/>
            <person name="Lin C.I."/>
            <person name="Wu C.S."/>
            <person name="Ke H.M."/>
            <person name="Chang L.Y."/>
            <person name="Hsu C.Y."/>
            <person name="Yang H.T."/>
            <person name="Sudianto E."/>
            <person name="Hsu M.H."/>
            <person name="Wu K.P."/>
            <person name="Wang L.N."/>
            <person name="Leebens-Mack J.H."/>
            <person name="Tsai I.J."/>
        </authorList>
    </citation>
    <scope>NUCLEOTIDE SEQUENCE [LARGE SCALE GENOMIC DNA]</scope>
    <source>
        <strain evidence="22">cv. Chaw 1501</strain>
        <tissue evidence="21">Young leaves</tissue>
    </source>
</reference>
<dbReference type="PROSITE" id="PS50172">
    <property type="entry name" value="BRCT"/>
    <property type="match status" value="1"/>
</dbReference>
<dbReference type="SUPFAM" id="SSF100879">
    <property type="entry name" value="Lesion bypass DNA polymerase (Y-family), little finger domain"/>
    <property type="match status" value="1"/>
</dbReference>
<feature type="compositionally biased region" description="Polar residues" evidence="18">
    <location>
        <begin position="262"/>
        <end position="281"/>
    </location>
</feature>
<keyword evidence="4" id="KW-0963">Cytoplasm</keyword>
<dbReference type="GO" id="GO:0005737">
    <property type="term" value="C:cytoplasm"/>
    <property type="evidence" value="ECO:0007669"/>
    <property type="project" value="UniProtKB-SubCell"/>
</dbReference>
<feature type="binding site" evidence="17">
    <location>
        <position position="462"/>
    </location>
    <ligand>
        <name>Mg(2+)</name>
        <dbReference type="ChEBI" id="CHEBI:18420"/>
        <label>1</label>
    </ligand>
</feature>
<dbReference type="AlphaFoldDB" id="A0A3S3Q8K2"/>
<evidence type="ECO:0000256" key="13">
    <source>
        <dbReference type="ARBA" id="ARBA00023204"/>
    </source>
</evidence>
<evidence type="ECO:0000313" key="21">
    <source>
        <dbReference type="EMBL" id="RWR81400.1"/>
    </source>
</evidence>
<dbReference type="GO" id="GO:0017125">
    <property type="term" value="F:deoxycytidyl transferase activity"/>
    <property type="evidence" value="ECO:0007669"/>
    <property type="project" value="TreeGrafter"/>
</dbReference>
<comment type="subcellular location">
    <subcellularLocation>
        <location evidence="2">Cytoplasm</location>
    </subcellularLocation>
    <subcellularLocation>
        <location evidence="1 16">Nucleus</location>
    </subcellularLocation>
</comment>
<dbReference type="InterPro" id="IPR036775">
    <property type="entry name" value="DNA_pol_Y-fam_lit_finger_sf"/>
</dbReference>
<evidence type="ECO:0000256" key="16">
    <source>
        <dbReference type="PIRNR" id="PIRNR036573"/>
    </source>
</evidence>
<dbReference type="Gene3D" id="3.30.70.270">
    <property type="match status" value="1"/>
</dbReference>
<dbReference type="GO" id="GO:0006260">
    <property type="term" value="P:DNA replication"/>
    <property type="evidence" value="ECO:0007669"/>
    <property type="project" value="UniProtKB-KW"/>
</dbReference>
<evidence type="ECO:0000256" key="12">
    <source>
        <dbReference type="ARBA" id="ARBA00023125"/>
    </source>
</evidence>
<keyword evidence="9 17" id="KW-0479">Metal-binding</keyword>
<dbReference type="GO" id="GO:0003887">
    <property type="term" value="F:DNA-directed DNA polymerase activity"/>
    <property type="evidence" value="ECO:0007669"/>
    <property type="project" value="UniProtKB-KW"/>
</dbReference>
<dbReference type="GO" id="GO:0046872">
    <property type="term" value="F:metal ion binding"/>
    <property type="evidence" value="ECO:0007669"/>
    <property type="project" value="UniProtKB-KW"/>
</dbReference>
<dbReference type="Pfam" id="PF16589">
    <property type="entry name" value="BRCT_2"/>
    <property type="match status" value="1"/>
</dbReference>
<evidence type="ECO:0000256" key="9">
    <source>
        <dbReference type="ARBA" id="ARBA00022723"/>
    </source>
</evidence>
<dbReference type="FunFam" id="3.30.70.270:FF:000019">
    <property type="entry name" value="DNA repair protein REV1"/>
    <property type="match status" value="1"/>
</dbReference>
<keyword evidence="11 17" id="KW-0460">Magnesium</keyword>
<dbReference type="InterPro" id="IPR001126">
    <property type="entry name" value="UmuC"/>
</dbReference>
<name>A0A3S3Q8K2_9MAGN</name>
<evidence type="ECO:0000256" key="11">
    <source>
        <dbReference type="ARBA" id="ARBA00022842"/>
    </source>
</evidence>
<keyword evidence="7 16" id="KW-0548">Nucleotidyltransferase</keyword>
<comment type="caution">
    <text evidence="21">The sequence shown here is derived from an EMBL/GenBank/DDBJ whole genome shotgun (WGS) entry which is preliminary data.</text>
</comment>
<keyword evidence="12 16" id="KW-0238">DNA-binding</keyword>
<evidence type="ECO:0000259" key="19">
    <source>
        <dbReference type="PROSITE" id="PS50172"/>
    </source>
</evidence>
<keyword evidence="10 16" id="KW-0227">DNA damage</keyword>
<dbReference type="FunFam" id="3.40.1170.60:FF:000004">
    <property type="entry name" value="DNA repair protein REV1"/>
    <property type="match status" value="1"/>
</dbReference>
<dbReference type="GO" id="GO:0005634">
    <property type="term" value="C:nucleus"/>
    <property type="evidence" value="ECO:0007669"/>
    <property type="project" value="UniProtKB-SubCell"/>
</dbReference>
<dbReference type="EC" id="2.7.7.-" evidence="16"/>
<dbReference type="HAMAP" id="MF_01113">
    <property type="entry name" value="DNApol_IV"/>
    <property type="match status" value="1"/>
</dbReference>
<evidence type="ECO:0000256" key="8">
    <source>
        <dbReference type="ARBA" id="ARBA00022705"/>
    </source>
</evidence>
<dbReference type="PANTHER" id="PTHR45990:SF1">
    <property type="entry name" value="DNA REPAIR PROTEIN REV1"/>
    <property type="match status" value="1"/>
</dbReference>
<evidence type="ECO:0000256" key="6">
    <source>
        <dbReference type="ARBA" id="ARBA00022679"/>
    </source>
</evidence>
<dbReference type="InterPro" id="IPR017961">
    <property type="entry name" value="DNA_pol_Y-fam_little_finger"/>
</dbReference>
<evidence type="ECO:0000259" key="20">
    <source>
        <dbReference type="PROSITE" id="PS50173"/>
    </source>
</evidence>
<keyword evidence="5 16" id="KW-0237">DNA synthesis</keyword>
<dbReference type="Gene3D" id="6.10.250.1490">
    <property type="match status" value="1"/>
</dbReference>
<keyword evidence="13 16" id="KW-0234">DNA repair</keyword>
<comment type="function">
    <text evidence="16">Deoxycytidyl transferase involved in DNA repair. Transfers a dCMP residue from dCTP to the 3'-end of a DNA primer in a template-dependent reaction. May assist in the first step in the bypass of abasic lesions by the insertion of a nucleotide opposite the lesion. Required for normal induction of mutations by physical and chemical agents.</text>
</comment>
<protein>
    <recommendedName>
        <fullName evidence="16">DNA repair protein REV1</fullName>
        <ecNumber evidence="16">2.7.7.-</ecNumber>
    </recommendedName>
</protein>
<evidence type="ECO:0000256" key="14">
    <source>
        <dbReference type="ARBA" id="ARBA00023242"/>
    </source>
</evidence>